<comment type="caution">
    <text evidence="1">The sequence shown here is derived from an EMBL/GenBank/DDBJ whole genome shotgun (WGS) entry which is preliminary data.</text>
</comment>
<dbReference type="InterPro" id="IPR003500">
    <property type="entry name" value="RpiB_LacA_LacB"/>
</dbReference>
<reference evidence="1" key="2">
    <citation type="submission" date="2023-06" db="EMBL/GenBank/DDBJ databases">
        <authorList>
            <person name="Swenson N.G."/>
            <person name="Wegrzyn J.L."/>
            <person name="Mcevoy S.L."/>
        </authorList>
    </citation>
    <scope>NUCLEOTIDE SEQUENCE</scope>
    <source>
        <strain evidence="1">NS2018</strain>
        <tissue evidence="1">Leaf</tissue>
    </source>
</reference>
<sequence length="139" mass="15552">MPNTIASAAASADIRPRKIIAGADCFGAELKDALISHFQSLNIEVEDLGTSDYYSVSAEVARHVSAVESDSGTRGLGALVFISSYMYFFTIEPYACEPSCLPKYPPNKEMDVKLRDEEARRFTFLSFFMFTMPWINIDR</sequence>
<dbReference type="PANTHER" id="PTHR30345">
    <property type="entry name" value="RIBOSE-5-PHOSPHATE ISOMERASE B"/>
    <property type="match status" value="1"/>
</dbReference>
<name>A0AA39T467_ACESA</name>
<gene>
    <name evidence="1" type="ORF">LWI29_023278</name>
</gene>
<dbReference type="SUPFAM" id="SSF89623">
    <property type="entry name" value="Ribose/Galactose isomerase RpiB/AlsB"/>
    <property type="match status" value="1"/>
</dbReference>
<organism evidence="1 2">
    <name type="scientific">Acer saccharum</name>
    <name type="common">Sugar maple</name>
    <dbReference type="NCBI Taxonomy" id="4024"/>
    <lineage>
        <taxon>Eukaryota</taxon>
        <taxon>Viridiplantae</taxon>
        <taxon>Streptophyta</taxon>
        <taxon>Embryophyta</taxon>
        <taxon>Tracheophyta</taxon>
        <taxon>Spermatophyta</taxon>
        <taxon>Magnoliopsida</taxon>
        <taxon>eudicotyledons</taxon>
        <taxon>Gunneridae</taxon>
        <taxon>Pentapetalae</taxon>
        <taxon>rosids</taxon>
        <taxon>malvids</taxon>
        <taxon>Sapindales</taxon>
        <taxon>Sapindaceae</taxon>
        <taxon>Hippocastanoideae</taxon>
        <taxon>Acereae</taxon>
        <taxon>Acer</taxon>
    </lineage>
</organism>
<proteinExistence type="predicted"/>
<dbReference type="Gene3D" id="3.40.1400.10">
    <property type="entry name" value="Sugar-phosphate isomerase, RpiB/LacA/LacB"/>
    <property type="match status" value="1"/>
</dbReference>
<protein>
    <submittedName>
        <fullName evidence="1">Uncharacterized protein</fullName>
    </submittedName>
</protein>
<dbReference type="AlphaFoldDB" id="A0AA39T467"/>
<dbReference type="GO" id="GO:0005975">
    <property type="term" value="P:carbohydrate metabolic process"/>
    <property type="evidence" value="ECO:0007669"/>
    <property type="project" value="InterPro"/>
</dbReference>
<evidence type="ECO:0000313" key="1">
    <source>
        <dbReference type="EMBL" id="KAK0601337.1"/>
    </source>
</evidence>
<accession>A0AA39T467</accession>
<dbReference type="PANTHER" id="PTHR30345:SF0">
    <property type="entry name" value="DNA DAMAGE-REPAIR_TOLERATION PROTEIN DRT102"/>
    <property type="match status" value="1"/>
</dbReference>
<dbReference type="Proteomes" id="UP001168877">
    <property type="component" value="Unassembled WGS sequence"/>
</dbReference>
<dbReference type="EMBL" id="JAUESC010000003">
    <property type="protein sequence ID" value="KAK0601337.1"/>
    <property type="molecule type" value="Genomic_DNA"/>
</dbReference>
<evidence type="ECO:0000313" key="2">
    <source>
        <dbReference type="Proteomes" id="UP001168877"/>
    </source>
</evidence>
<dbReference type="GO" id="GO:0016853">
    <property type="term" value="F:isomerase activity"/>
    <property type="evidence" value="ECO:0007669"/>
    <property type="project" value="InterPro"/>
</dbReference>
<reference evidence="1" key="1">
    <citation type="journal article" date="2022" name="Plant J.">
        <title>Strategies of tolerance reflected in two North American maple genomes.</title>
        <authorList>
            <person name="McEvoy S.L."/>
            <person name="Sezen U.U."/>
            <person name="Trouern-Trend A."/>
            <person name="McMahon S.M."/>
            <person name="Schaberg P.G."/>
            <person name="Yang J."/>
            <person name="Wegrzyn J.L."/>
            <person name="Swenson N.G."/>
        </authorList>
    </citation>
    <scope>NUCLEOTIDE SEQUENCE</scope>
    <source>
        <strain evidence="1">NS2018</strain>
    </source>
</reference>
<keyword evidence="2" id="KW-1185">Reference proteome</keyword>
<dbReference type="InterPro" id="IPR036569">
    <property type="entry name" value="RpiB_LacA_LacB_sf"/>
</dbReference>